<feature type="coiled-coil region" evidence="1">
    <location>
        <begin position="126"/>
        <end position="167"/>
    </location>
</feature>
<accession>A0A8H3A211</accession>
<feature type="region of interest" description="Disordered" evidence="2">
    <location>
        <begin position="216"/>
        <end position="240"/>
    </location>
</feature>
<name>A0A8H3A211_9AGAM</name>
<dbReference type="EMBL" id="CAJMWS010000089">
    <property type="protein sequence ID" value="CAE6359802.1"/>
    <property type="molecule type" value="Genomic_DNA"/>
</dbReference>
<proteinExistence type="predicted"/>
<dbReference type="AlphaFoldDB" id="A0A8H3A211"/>
<organism evidence="3 4">
    <name type="scientific">Rhizoctonia solani</name>
    <dbReference type="NCBI Taxonomy" id="456999"/>
    <lineage>
        <taxon>Eukaryota</taxon>
        <taxon>Fungi</taxon>
        <taxon>Dikarya</taxon>
        <taxon>Basidiomycota</taxon>
        <taxon>Agaricomycotina</taxon>
        <taxon>Agaricomycetes</taxon>
        <taxon>Cantharellales</taxon>
        <taxon>Ceratobasidiaceae</taxon>
        <taxon>Rhizoctonia</taxon>
    </lineage>
</organism>
<feature type="compositionally biased region" description="Basic and acidic residues" evidence="2">
    <location>
        <begin position="217"/>
        <end position="240"/>
    </location>
</feature>
<sequence>MSTNLQTAVATQVAPNDHSYQTRVQDSLNNAIRSINYIVSLLSQPTPTPTGRPGVSMEDHYPPSVIESFKEHSKSCSNQLQAASELSAEWHNEVAKEYQSTVSEHATVERKLEDTKKARSDGARDLEHARQAVEVANQAVSTCEAQLNAHKEKHERAQKNYDQYMESLKNPSLITSLIEGMNAFETGGMSTSFETARKLNEITEHKTKVEAAQAVYDKSKERQEETKRKLEAKQSEVTGHENHIRELEGTIERLNSDLQRLDSQKEALTGLSRESGKLQLSAGTLFAGAGNIDSFLSMNTVVRSINSFSRLINSNAGLREQLVEMDSTAAGDLIAKIHKVLRLNSPA</sequence>
<protein>
    <submittedName>
        <fullName evidence="3">Uncharacterized protein</fullName>
    </submittedName>
</protein>
<dbReference type="Proteomes" id="UP000663846">
    <property type="component" value="Unassembled WGS sequence"/>
</dbReference>
<keyword evidence="1" id="KW-0175">Coiled coil</keyword>
<evidence type="ECO:0000256" key="2">
    <source>
        <dbReference type="SAM" id="MobiDB-lite"/>
    </source>
</evidence>
<evidence type="ECO:0000256" key="1">
    <source>
        <dbReference type="SAM" id="Coils"/>
    </source>
</evidence>
<gene>
    <name evidence="3" type="ORF">RDB_LOCUS17811</name>
</gene>
<evidence type="ECO:0000313" key="3">
    <source>
        <dbReference type="EMBL" id="CAE6359802.1"/>
    </source>
</evidence>
<reference evidence="3" key="1">
    <citation type="submission" date="2021-01" db="EMBL/GenBank/DDBJ databases">
        <authorList>
            <person name="Kaushik A."/>
        </authorList>
    </citation>
    <scope>NUCLEOTIDE SEQUENCE</scope>
    <source>
        <strain evidence="3">AG1-1C</strain>
    </source>
</reference>
<dbReference type="InterPro" id="IPR042201">
    <property type="entry name" value="FH2_Formin_sf"/>
</dbReference>
<evidence type="ECO:0000313" key="4">
    <source>
        <dbReference type="Proteomes" id="UP000663846"/>
    </source>
</evidence>
<dbReference type="Gene3D" id="1.20.58.2220">
    <property type="entry name" value="Formin, FH2 domain"/>
    <property type="match status" value="1"/>
</dbReference>
<comment type="caution">
    <text evidence="3">The sequence shown here is derived from an EMBL/GenBank/DDBJ whole genome shotgun (WGS) entry which is preliminary data.</text>
</comment>